<feature type="signal peptide" evidence="9">
    <location>
        <begin position="1"/>
        <end position="21"/>
    </location>
</feature>
<dbReference type="PANTHER" id="PTHR47797:SF3">
    <property type="entry name" value="CYTOCHROME B561 DOMAIN-CONTAINING PROTEIN"/>
    <property type="match status" value="1"/>
</dbReference>
<keyword evidence="5 8" id="KW-1133">Transmembrane helix</keyword>
<reference evidence="11" key="2">
    <citation type="submission" date="2023-06" db="EMBL/GenBank/DDBJ databases">
        <authorList>
            <consortium name="Lawrence Berkeley National Laboratory"/>
            <person name="Haridas S."/>
            <person name="Hensen N."/>
            <person name="Bonometti L."/>
            <person name="Westerberg I."/>
            <person name="Brannstrom I.O."/>
            <person name="Guillou S."/>
            <person name="Cros-Aarteil S."/>
            <person name="Calhoun S."/>
            <person name="Kuo A."/>
            <person name="Mondo S."/>
            <person name="Pangilinan J."/>
            <person name="Riley R."/>
            <person name="Labutti K."/>
            <person name="Andreopoulos B."/>
            <person name="Lipzen A."/>
            <person name="Chen C."/>
            <person name="Yanf M."/>
            <person name="Daum C."/>
            <person name="Ng V."/>
            <person name="Clum A."/>
            <person name="Steindorff A."/>
            <person name="Ohm R."/>
            <person name="Martin F."/>
            <person name="Silar P."/>
            <person name="Natvig D."/>
            <person name="Lalanne C."/>
            <person name="Gautier V."/>
            <person name="Ament-Velasquez S.L."/>
            <person name="Kruys A."/>
            <person name="Hutchinson M.I."/>
            <person name="Powell A.J."/>
            <person name="Barry K."/>
            <person name="Miller A.N."/>
            <person name="Grigoriev I.V."/>
            <person name="Debuchy R."/>
            <person name="Gladieux P."/>
            <person name="Thoren M.H."/>
            <person name="Johannesson H."/>
        </authorList>
    </citation>
    <scope>NUCLEOTIDE SEQUENCE</scope>
    <source>
        <strain evidence="11">CBS 955.72</strain>
    </source>
</reference>
<dbReference type="Pfam" id="PF16010">
    <property type="entry name" value="CDH-cyt"/>
    <property type="match status" value="1"/>
</dbReference>
<dbReference type="InterPro" id="IPR006593">
    <property type="entry name" value="Cyt_b561/ferric_Rdtase_TM"/>
</dbReference>
<evidence type="ECO:0000313" key="11">
    <source>
        <dbReference type="EMBL" id="KAK3343679.1"/>
    </source>
</evidence>
<evidence type="ECO:0000256" key="2">
    <source>
        <dbReference type="ARBA" id="ARBA00022448"/>
    </source>
</evidence>
<name>A0AAJ0M965_9PEZI</name>
<dbReference type="GO" id="GO:0016020">
    <property type="term" value="C:membrane"/>
    <property type="evidence" value="ECO:0007669"/>
    <property type="project" value="UniProtKB-SubCell"/>
</dbReference>
<organism evidence="11 12">
    <name type="scientific">Lasiosphaeria hispida</name>
    <dbReference type="NCBI Taxonomy" id="260671"/>
    <lineage>
        <taxon>Eukaryota</taxon>
        <taxon>Fungi</taxon>
        <taxon>Dikarya</taxon>
        <taxon>Ascomycota</taxon>
        <taxon>Pezizomycotina</taxon>
        <taxon>Sordariomycetes</taxon>
        <taxon>Sordariomycetidae</taxon>
        <taxon>Sordariales</taxon>
        <taxon>Lasiosphaeriaceae</taxon>
        <taxon>Lasiosphaeria</taxon>
    </lineage>
</organism>
<evidence type="ECO:0000256" key="3">
    <source>
        <dbReference type="ARBA" id="ARBA00022692"/>
    </source>
</evidence>
<evidence type="ECO:0000259" key="10">
    <source>
        <dbReference type="SMART" id="SM00665"/>
    </source>
</evidence>
<keyword evidence="3 8" id="KW-0812">Transmembrane</keyword>
<comment type="subcellular location">
    <subcellularLocation>
        <location evidence="1">Membrane</location>
    </subcellularLocation>
</comment>
<evidence type="ECO:0000313" key="12">
    <source>
        <dbReference type="Proteomes" id="UP001275084"/>
    </source>
</evidence>
<evidence type="ECO:0000256" key="7">
    <source>
        <dbReference type="SAM" id="MobiDB-lite"/>
    </source>
</evidence>
<dbReference type="AlphaFoldDB" id="A0AAJ0M965"/>
<dbReference type="Gene3D" id="2.60.40.1210">
    <property type="entry name" value="Cellobiose dehydrogenase, cytochrome domain"/>
    <property type="match status" value="1"/>
</dbReference>
<feature type="transmembrane region" description="Helical" evidence="8">
    <location>
        <begin position="328"/>
        <end position="345"/>
    </location>
</feature>
<feature type="chain" id="PRO_5042616105" description="Cytochrome b561 domain-containing protein" evidence="9">
    <location>
        <begin position="22"/>
        <end position="484"/>
    </location>
</feature>
<evidence type="ECO:0000256" key="6">
    <source>
        <dbReference type="ARBA" id="ARBA00023136"/>
    </source>
</evidence>
<dbReference type="EMBL" id="JAUIQD010000007">
    <property type="protein sequence ID" value="KAK3343679.1"/>
    <property type="molecule type" value="Genomic_DNA"/>
</dbReference>
<keyword evidence="6 8" id="KW-0472">Membrane</keyword>
<dbReference type="CDD" id="cd09630">
    <property type="entry name" value="CDH_like_cytochrome"/>
    <property type="match status" value="1"/>
</dbReference>
<gene>
    <name evidence="11" type="ORF">B0T25DRAFT_508652</name>
</gene>
<feature type="transmembrane region" description="Helical" evidence="8">
    <location>
        <begin position="366"/>
        <end position="385"/>
    </location>
</feature>
<dbReference type="Proteomes" id="UP001275084">
    <property type="component" value="Unassembled WGS sequence"/>
</dbReference>
<protein>
    <recommendedName>
        <fullName evidence="10">Cytochrome b561 domain-containing protein</fullName>
    </recommendedName>
</protein>
<accession>A0AAJ0M965</accession>
<dbReference type="SMART" id="SM00665">
    <property type="entry name" value="B561"/>
    <property type="match status" value="1"/>
</dbReference>
<dbReference type="SUPFAM" id="SSF49344">
    <property type="entry name" value="CBD9-like"/>
    <property type="match status" value="1"/>
</dbReference>
<proteinExistence type="predicted"/>
<dbReference type="Gene3D" id="1.20.120.1770">
    <property type="match status" value="1"/>
</dbReference>
<feature type="transmembrane region" description="Helical" evidence="8">
    <location>
        <begin position="391"/>
        <end position="414"/>
    </location>
</feature>
<keyword evidence="12" id="KW-1185">Reference proteome</keyword>
<sequence>MFSTTAATLVSLLALLPLTVADPVQYCRFGYPAGEADFCLSLSTTLNTTTSAHDVYLTLRVPRSSPHGWTAVGTGPRMAGSLMFIVYGSPTSAAPVLSIRTADGHHQPRALADASSLHLLHAKWTPLLTPRHDDAADYPRPPSSPATHTADIALACYACTAAWPSLNGATPLSLGASQPWIWAWNDRQEFPSPSPAVSTHLEMHRHHSGSGGFGAFYVDMARSLSPVQQVAPITPGVARLGTSDDPIGVGGLLASFWERPAARVHGVLMGLAFLVAFPAGAAIIRTGGGRAFARHWVLQAGGTGLAWAGAGVGAVMTGGRVPRTVHEWIGAVVVLAVSGQAVLGWRHHVAFLRVRRRMCISHAHVWLGRGVLVVRWVNVWTGVILAGHRKFGLAIGIVSALMLVDVVVVGLWLWRTWRQPARRPVSDGQAEAHALMPRTDGAENYFALELSDDEAESDGEADLGKEPMGGNFARKSVDAGAVKS</sequence>
<feature type="transmembrane region" description="Helical" evidence="8">
    <location>
        <begin position="296"/>
        <end position="316"/>
    </location>
</feature>
<feature type="domain" description="Cytochrome b561" evidence="10">
    <location>
        <begin position="264"/>
        <end position="383"/>
    </location>
</feature>
<evidence type="ECO:0000256" key="1">
    <source>
        <dbReference type="ARBA" id="ARBA00004370"/>
    </source>
</evidence>
<comment type="caution">
    <text evidence="11">The sequence shown here is derived from an EMBL/GenBank/DDBJ whole genome shotgun (WGS) entry which is preliminary data.</text>
</comment>
<evidence type="ECO:0000256" key="9">
    <source>
        <dbReference type="SAM" id="SignalP"/>
    </source>
</evidence>
<feature type="region of interest" description="Disordered" evidence="7">
    <location>
        <begin position="453"/>
        <end position="484"/>
    </location>
</feature>
<dbReference type="CDD" id="cd08760">
    <property type="entry name" value="Cyt_b561_FRRS1_like"/>
    <property type="match status" value="1"/>
</dbReference>
<feature type="transmembrane region" description="Helical" evidence="8">
    <location>
        <begin position="264"/>
        <end position="284"/>
    </location>
</feature>
<dbReference type="PANTHER" id="PTHR47797">
    <property type="entry name" value="DEHYDROGENASE, PUTATIVE (AFU_ORTHOLOGUE AFUA_8G05805)-RELATED"/>
    <property type="match status" value="1"/>
</dbReference>
<keyword evidence="4" id="KW-0249">Electron transport</keyword>
<evidence type="ECO:0000256" key="8">
    <source>
        <dbReference type="SAM" id="Phobius"/>
    </source>
</evidence>
<evidence type="ECO:0000256" key="5">
    <source>
        <dbReference type="ARBA" id="ARBA00022989"/>
    </source>
</evidence>
<keyword evidence="9" id="KW-0732">Signal</keyword>
<reference evidence="11" key="1">
    <citation type="journal article" date="2023" name="Mol. Phylogenet. Evol.">
        <title>Genome-scale phylogeny and comparative genomics of the fungal order Sordariales.</title>
        <authorList>
            <person name="Hensen N."/>
            <person name="Bonometti L."/>
            <person name="Westerberg I."/>
            <person name="Brannstrom I.O."/>
            <person name="Guillou S."/>
            <person name="Cros-Aarteil S."/>
            <person name="Calhoun S."/>
            <person name="Haridas S."/>
            <person name="Kuo A."/>
            <person name="Mondo S."/>
            <person name="Pangilinan J."/>
            <person name="Riley R."/>
            <person name="LaButti K."/>
            <person name="Andreopoulos B."/>
            <person name="Lipzen A."/>
            <person name="Chen C."/>
            <person name="Yan M."/>
            <person name="Daum C."/>
            <person name="Ng V."/>
            <person name="Clum A."/>
            <person name="Steindorff A."/>
            <person name="Ohm R.A."/>
            <person name="Martin F."/>
            <person name="Silar P."/>
            <person name="Natvig D.O."/>
            <person name="Lalanne C."/>
            <person name="Gautier V."/>
            <person name="Ament-Velasquez S.L."/>
            <person name="Kruys A."/>
            <person name="Hutchinson M.I."/>
            <person name="Powell A.J."/>
            <person name="Barry K."/>
            <person name="Miller A.N."/>
            <person name="Grigoriev I.V."/>
            <person name="Debuchy R."/>
            <person name="Gladieux P."/>
            <person name="Hiltunen Thoren M."/>
            <person name="Johannesson H."/>
        </authorList>
    </citation>
    <scope>NUCLEOTIDE SEQUENCE</scope>
    <source>
        <strain evidence="11">CBS 955.72</strain>
    </source>
</reference>
<evidence type="ECO:0000256" key="4">
    <source>
        <dbReference type="ARBA" id="ARBA00022982"/>
    </source>
</evidence>
<keyword evidence="2" id="KW-0813">Transport</keyword>
<dbReference type="InterPro" id="IPR015920">
    <property type="entry name" value="Cellobiose_DH-like_cyt"/>
</dbReference>